<evidence type="ECO:0000256" key="7">
    <source>
        <dbReference type="ARBA" id="ARBA00023029"/>
    </source>
</evidence>
<dbReference type="PANTHER" id="PTHR42785">
    <property type="entry name" value="DNA TOPOISOMERASE, TYPE IA, CORE"/>
    <property type="match status" value="1"/>
</dbReference>
<dbReference type="PROSITE" id="PS50880">
    <property type="entry name" value="TOPRIM"/>
    <property type="match status" value="1"/>
</dbReference>
<dbReference type="InterPro" id="IPR023405">
    <property type="entry name" value="Topo_IA_core_domain"/>
</dbReference>
<keyword evidence="7 10" id="KW-0799">Topoisomerase</keyword>
<keyword evidence="4" id="KW-0863">Zinc-finger</keyword>
<proteinExistence type="inferred from homology"/>
<comment type="caution">
    <text evidence="13">The sequence shown here is derived from an EMBL/GenBank/DDBJ whole genome shotgun (WGS) entry which is preliminary data.</text>
</comment>
<feature type="domain" description="Topo IA-type catalytic" evidence="12">
    <location>
        <begin position="131"/>
        <end position="548"/>
    </location>
</feature>
<dbReference type="InterPro" id="IPR013824">
    <property type="entry name" value="Topo_IA_cen_sub1"/>
</dbReference>
<dbReference type="GO" id="GO:0005694">
    <property type="term" value="C:chromosome"/>
    <property type="evidence" value="ECO:0007669"/>
    <property type="project" value="InterPro"/>
</dbReference>
<dbReference type="SMART" id="SM00437">
    <property type="entry name" value="TOP1Ac"/>
    <property type="match status" value="1"/>
</dbReference>
<dbReference type="CDD" id="cd00186">
    <property type="entry name" value="TOP1Ac"/>
    <property type="match status" value="1"/>
</dbReference>
<comment type="similarity">
    <text evidence="2 10">Belongs to the type IA topoisomerase family.</text>
</comment>
<dbReference type="Gene3D" id="3.40.50.140">
    <property type="match status" value="1"/>
</dbReference>
<evidence type="ECO:0000313" key="14">
    <source>
        <dbReference type="Proteomes" id="UP000181992"/>
    </source>
</evidence>
<dbReference type="GO" id="GO:0006265">
    <property type="term" value="P:DNA topological change"/>
    <property type="evidence" value="ECO:0007669"/>
    <property type="project" value="UniProtKB-UniRule"/>
</dbReference>
<dbReference type="InterPro" id="IPR013826">
    <property type="entry name" value="Topo_IA_cen_sub3"/>
</dbReference>
<evidence type="ECO:0000256" key="6">
    <source>
        <dbReference type="ARBA" id="ARBA00022842"/>
    </source>
</evidence>
<dbReference type="Pfam" id="PF01131">
    <property type="entry name" value="Topoisom_bac"/>
    <property type="match status" value="1"/>
</dbReference>
<dbReference type="InterPro" id="IPR003602">
    <property type="entry name" value="Topo_IA_DNA-bd_dom"/>
</dbReference>
<dbReference type="Gene3D" id="1.10.460.10">
    <property type="entry name" value="Topoisomerase I, domain 2"/>
    <property type="match status" value="1"/>
</dbReference>
<evidence type="ECO:0000256" key="2">
    <source>
        <dbReference type="ARBA" id="ARBA00009446"/>
    </source>
</evidence>
<keyword evidence="3" id="KW-0479">Metal-binding</keyword>
<dbReference type="SMART" id="SM00436">
    <property type="entry name" value="TOP1Bc"/>
    <property type="match status" value="1"/>
</dbReference>
<dbReference type="NCBIfam" id="TIGR01051">
    <property type="entry name" value="topA_bact"/>
    <property type="match status" value="1"/>
</dbReference>
<feature type="site" description="Interaction with DNA" evidence="10">
    <location>
        <position position="150"/>
    </location>
</feature>
<keyword evidence="6" id="KW-0460">Magnesium</keyword>
<feature type="site" description="Interaction with DNA" evidence="10">
    <location>
        <position position="145"/>
    </location>
</feature>
<dbReference type="InterPro" id="IPR006171">
    <property type="entry name" value="TOPRIM_dom"/>
</dbReference>
<reference evidence="13 14" key="1">
    <citation type="journal article" date="2016" name="Environ. Microbiol.">
        <title>Genomic resolution of a cold subsurface aquifer community provides metabolic insights for novel microbes adapted to high CO concentrations.</title>
        <authorList>
            <person name="Probst A.J."/>
            <person name="Castelle C.J."/>
            <person name="Singh A."/>
            <person name="Brown C.T."/>
            <person name="Anantharaman K."/>
            <person name="Sharon I."/>
            <person name="Hug L.A."/>
            <person name="Burstein D."/>
            <person name="Emerson J.B."/>
            <person name="Thomas B.C."/>
            <person name="Banfield J.F."/>
        </authorList>
    </citation>
    <scope>NUCLEOTIDE SEQUENCE [LARGE SCALE GENOMIC DNA]</scope>
    <source>
        <strain evidence="13">CG1_02_43_90</strain>
    </source>
</reference>
<organism evidence="13 14">
    <name type="scientific">Candidatus Nomurabacteria bacterium CG1_02_43_90</name>
    <dbReference type="NCBI Taxonomy" id="1805281"/>
    <lineage>
        <taxon>Bacteria</taxon>
        <taxon>Candidatus Nomuraibacteriota</taxon>
    </lineage>
</organism>
<dbReference type="SUPFAM" id="SSF56712">
    <property type="entry name" value="Prokaryotic type I DNA topoisomerase"/>
    <property type="match status" value="1"/>
</dbReference>
<dbReference type="InterPro" id="IPR013498">
    <property type="entry name" value="Topo_IA_Znf"/>
</dbReference>
<protein>
    <recommendedName>
        <fullName evidence="10">DNA topoisomerase 1</fullName>
        <ecNumber evidence="10">5.6.2.1</ecNumber>
    </recommendedName>
    <alternativeName>
        <fullName evidence="10">DNA topoisomerase I</fullName>
    </alternativeName>
</protein>
<feature type="region of interest" description="Interaction with DNA" evidence="10">
    <location>
        <begin position="165"/>
        <end position="170"/>
    </location>
</feature>
<dbReference type="EMBL" id="MNVN01000015">
    <property type="protein sequence ID" value="OIO30664.1"/>
    <property type="molecule type" value="Genomic_DNA"/>
</dbReference>
<gene>
    <name evidence="10" type="primary">topA</name>
    <name evidence="13" type="ORF">AUJ77_02555</name>
</gene>
<dbReference type="Proteomes" id="UP000181992">
    <property type="component" value="Unassembled WGS sequence"/>
</dbReference>
<comment type="function">
    <text evidence="10">Releases the supercoiling and torsional tension of DNA, which is introduced during the DNA replication and transcription, by transiently cleaving and rejoining one strand of the DNA duplex. Introduces a single-strand break via transesterification at a target site in duplex DNA. The scissile phosphodiester is attacked by the catalytic tyrosine of the enzyme, resulting in the formation of a DNA-(5'-phosphotyrosyl)-enzyme intermediate and the expulsion of a 3'-OH DNA strand. The free DNA strand then undergoes passage around the unbroken strand, thus removing DNA supercoils. Finally, in the religation step, the DNA 3'-OH attacks the covalent intermediate to expel the active-site tyrosine and restore the DNA phosphodiester backbone.</text>
</comment>
<dbReference type="AlphaFoldDB" id="A0A1J4V3X1"/>
<feature type="site" description="Interaction with DNA" evidence="10">
    <location>
        <position position="288"/>
    </location>
</feature>
<dbReference type="Gene3D" id="3.30.65.10">
    <property type="entry name" value="Bacterial Topoisomerase I, domain 1"/>
    <property type="match status" value="3"/>
</dbReference>
<keyword evidence="8 10" id="KW-0238">DNA-binding</keyword>
<accession>A0A1J4V3X1</accession>
<dbReference type="PROSITE" id="PS52039">
    <property type="entry name" value="TOPO_IA_2"/>
    <property type="match status" value="1"/>
</dbReference>
<dbReference type="CDD" id="cd03363">
    <property type="entry name" value="TOPRIM_TopoIA_TopoI"/>
    <property type="match status" value="1"/>
</dbReference>
<dbReference type="InterPro" id="IPR034149">
    <property type="entry name" value="TOPRIM_TopoI"/>
</dbReference>
<evidence type="ECO:0000259" key="12">
    <source>
        <dbReference type="PROSITE" id="PS52039"/>
    </source>
</evidence>
<dbReference type="InterPro" id="IPR013497">
    <property type="entry name" value="Topo_IA_cen"/>
</dbReference>
<comment type="subunit">
    <text evidence="10">Monomer.</text>
</comment>
<sequence length="743" mass="82788">MSTKSYKLLIVESPSKAKTIGKYLGDEYIVRASVGHVRDLPKSNKQAIDIPAGFVPHYEISKGKAEIVHELDSLAKKASEVLLATDPDREGEAIAWHIAQACGLKNPKRVTYHEITKSAIEEAIKHPRVIDENLRRAQEARRVLDRLVGYDLSGLIWKKVRYGLSAGRVQSPALRILVEREREIKAFTPEAYWALTAKVKTQGGAELELSCTEEPRDEEVVKNILKIGRANQWMVREVKESEVRRAPKAPFITSTLQQAASSRLGFAPSRTMGVAQKLYEKGFITYMRTDSTTLSNDAQKAILVEIVKRYGAGAGEARVFKTKSKNAQEAHEAIRPTDFSKNSLGTTPEEKKLYELIWARTVASQMIEARLARTTILANVRNGSDPRSESTDSPNFSITGSRVIVPGWLSADPDARGEDVQLPKVAQGEMLILLSLSDEAKFTEPPARYSEAGLVKELEKRGIGRPSTYASIIKTICDRGYVIKEGKALRPTDTGEVVSTFLEQNFSNYISDVFTAEMEDKLDDIANGTREYVPTLKEFYDPFSKEVKEKDKLEKITNLGEADAQFKCPKCNSSMIIKLARTGKFLSCKEYPECDGARMIDGSELAGPRDTGELCPKCEKSNLFERDGRFGRFIACGNYPKCKFIKKDDTAALLNHTGVPCPMCKKGFMTERKGRFGIFYSCTGYPDCKNAIKARPTGNFCTYKKAEGTLCASLMMDGTKTIPERCSNKTCPNHNPHKLNKME</sequence>
<dbReference type="Gene3D" id="1.10.290.10">
    <property type="entry name" value="Topoisomerase I, domain 4"/>
    <property type="match status" value="1"/>
</dbReference>
<evidence type="ECO:0000256" key="4">
    <source>
        <dbReference type="ARBA" id="ARBA00022771"/>
    </source>
</evidence>
<evidence type="ECO:0000256" key="10">
    <source>
        <dbReference type="HAMAP-Rule" id="MF_00952"/>
    </source>
</evidence>
<dbReference type="InterPro" id="IPR023406">
    <property type="entry name" value="Topo_IA_AS"/>
</dbReference>
<dbReference type="InterPro" id="IPR000380">
    <property type="entry name" value="Topo_IA"/>
</dbReference>
<dbReference type="EC" id="5.6.2.1" evidence="10"/>
<evidence type="ECO:0000256" key="1">
    <source>
        <dbReference type="ARBA" id="ARBA00000213"/>
    </source>
</evidence>
<feature type="site" description="Interaction with DNA" evidence="10">
    <location>
        <position position="157"/>
    </location>
</feature>
<evidence type="ECO:0000259" key="11">
    <source>
        <dbReference type="PROSITE" id="PS50880"/>
    </source>
</evidence>
<evidence type="ECO:0000313" key="13">
    <source>
        <dbReference type="EMBL" id="OIO30664.1"/>
    </source>
</evidence>
<dbReference type="GO" id="GO:0008270">
    <property type="term" value="F:zinc ion binding"/>
    <property type="evidence" value="ECO:0007669"/>
    <property type="project" value="UniProtKB-KW"/>
</dbReference>
<dbReference type="SMART" id="SM00493">
    <property type="entry name" value="TOPRIM"/>
    <property type="match status" value="1"/>
</dbReference>
<name>A0A1J4V3X1_9BACT</name>
<dbReference type="PRINTS" id="PR00417">
    <property type="entry name" value="PRTPISMRASEI"/>
</dbReference>
<evidence type="ECO:0000256" key="9">
    <source>
        <dbReference type="ARBA" id="ARBA00023235"/>
    </source>
</evidence>
<dbReference type="Gene3D" id="2.70.20.10">
    <property type="entry name" value="Topoisomerase I, domain 3"/>
    <property type="match status" value="1"/>
</dbReference>
<dbReference type="GO" id="GO:0003917">
    <property type="term" value="F:DNA topoisomerase type I (single strand cut, ATP-independent) activity"/>
    <property type="evidence" value="ECO:0007669"/>
    <property type="project" value="UniProtKB-UniRule"/>
</dbReference>
<feature type="site" description="Interaction with DNA" evidence="10">
    <location>
        <position position="141"/>
    </location>
</feature>
<dbReference type="InterPro" id="IPR003601">
    <property type="entry name" value="Topo_IA_2"/>
</dbReference>
<dbReference type="InterPro" id="IPR013825">
    <property type="entry name" value="Topo_IA_cen_sub2"/>
</dbReference>
<feature type="site" description="Interaction with DNA" evidence="10">
    <location>
        <position position="36"/>
    </location>
</feature>
<dbReference type="InterPro" id="IPR028612">
    <property type="entry name" value="Topoisom_1_IA"/>
</dbReference>
<feature type="site" description="Interaction with DNA" evidence="10">
    <location>
        <position position="142"/>
    </location>
</feature>
<feature type="domain" description="Toprim" evidence="11">
    <location>
        <begin position="6"/>
        <end position="117"/>
    </location>
</feature>
<evidence type="ECO:0000256" key="5">
    <source>
        <dbReference type="ARBA" id="ARBA00022833"/>
    </source>
</evidence>
<dbReference type="PROSITE" id="PS00396">
    <property type="entry name" value="TOPO_IA_1"/>
    <property type="match status" value="1"/>
</dbReference>
<dbReference type="InterPro" id="IPR005733">
    <property type="entry name" value="TopoI_bac-type"/>
</dbReference>
<dbReference type="GO" id="GO:0003677">
    <property type="term" value="F:DNA binding"/>
    <property type="evidence" value="ECO:0007669"/>
    <property type="project" value="UniProtKB-KW"/>
</dbReference>
<dbReference type="STRING" id="1805281.AUJ77_02555"/>
<evidence type="ECO:0000256" key="8">
    <source>
        <dbReference type="ARBA" id="ARBA00023125"/>
    </source>
</evidence>
<keyword evidence="9 10" id="KW-0413">Isomerase</keyword>
<dbReference type="Pfam" id="PF01751">
    <property type="entry name" value="Toprim"/>
    <property type="match status" value="1"/>
</dbReference>
<dbReference type="PANTHER" id="PTHR42785:SF1">
    <property type="entry name" value="DNA TOPOISOMERASE"/>
    <property type="match status" value="1"/>
</dbReference>
<comment type="catalytic activity">
    <reaction evidence="1 10">
        <text>ATP-independent breakage of single-stranded DNA, followed by passage and rejoining.</text>
        <dbReference type="EC" id="5.6.2.1"/>
    </reaction>
</comment>
<keyword evidence="5" id="KW-0862">Zinc</keyword>
<evidence type="ECO:0000256" key="3">
    <source>
        <dbReference type="ARBA" id="ARBA00022723"/>
    </source>
</evidence>
<dbReference type="Pfam" id="PF01396">
    <property type="entry name" value="Zn_ribbon_Top1"/>
    <property type="match status" value="3"/>
</dbReference>
<feature type="site" description="Interaction with DNA" evidence="10">
    <location>
        <position position="479"/>
    </location>
</feature>
<feature type="active site" description="O-(5'-phospho-DNA)-tyrosine intermediate" evidence="10">
    <location>
        <position position="286"/>
    </location>
</feature>
<dbReference type="SUPFAM" id="SSF57783">
    <property type="entry name" value="Zinc beta-ribbon"/>
    <property type="match status" value="3"/>
</dbReference>
<dbReference type="HAMAP" id="MF_00952">
    <property type="entry name" value="Topoisom_1_prok"/>
    <property type="match status" value="1"/>
</dbReference>